<organism evidence="1 2">
    <name type="scientific">Trichothecium roseum</name>
    <dbReference type="NCBI Taxonomy" id="47278"/>
    <lineage>
        <taxon>Eukaryota</taxon>
        <taxon>Fungi</taxon>
        <taxon>Dikarya</taxon>
        <taxon>Ascomycota</taxon>
        <taxon>Pezizomycotina</taxon>
        <taxon>Sordariomycetes</taxon>
        <taxon>Hypocreomycetidae</taxon>
        <taxon>Hypocreales</taxon>
        <taxon>Hypocreales incertae sedis</taxon>
        <taxon>Trichothecium</taxon>
    </lineage>
</organism>
<dbReference type="Proteomes" id="UP001163324">
    <property type="component" value="Chromosome 9"/>
</dbReference>
<gene>
    <name evidence="1" type="ORF">N3K66_008781</name>
</gene>
<evidence type="ECO:0000313" key="1">
    <source>
        <dbReference type="EMBL" id="KAI9896609.1"/>
    </source>
</evidence>
<sequence length="427" mass="48658">MPEVKRGSAKAASDPALTNDPYPAQEPNRRASEAVPSRPQQQQSADRIPDRSPLEHSNSGLSRFSLSRKLSPRDSNNAVTSPLPRQSLSYAQRSPAPAYYDSRAAGHKEYMRRGKTLQEYYADRPELLPQLPFTWHHGKRRWRLWFFAFLVFVDASVVPVALYFGMKYSGHVQEYIIFAIVTSIWGGPTYLEFAIRCLRLMKKERFYRPLGTNSRWCADSLTWTSTLTITVVTTLFIVGSAPRDTWLRVVTMSAPSILWCYGGCCLLFQLYHYYGWRTPIRISSTAKGEKVLPGVYYFIEDVLAVNARCGRPFREALAARFEASPRFRRMLNIMSWFWSVGALVTALILTFVAVLPWVPENWAYGICWLAPFIWAFVWGLITIWWCKKEMVKERLEWEAGEVPTKEASSPVSSPIGSPVASPVTSPV</sequence>
<comment type="caution">
    <text evidence="1">The sequence shown here is derived from an EMBL/GenBank/DDBJ whole genome shotgun (WGS) entry which is preliminary data.</text>
</comment>
<reference evidence="1" key="1">
    <citation type="submission" date="2022-10" db="EMBL/GenBank/DDBJ databases">
        <title>Complete Genome of Trichothecium roseum strain YXFP-22015, a Plant Pathogen Isolated from Citrus.</title>
        <authorList>
            <person name="Wang Y."/>
            <person name="Zhu L."/>
        </authorList>
    </citation>
    <scope>NUCLEOTIDE SEQUENCE</scope>
    <source>
        <strain evidence="1">YXFP-22015</strain>
    </source>
</reference>
<proteinExistence type="predicted"/>
<dbReference type="EMBL" id="CM047948">
    <property type="protein sequence ID" value="KAI9896609.1"/>
    <property type="molecule type" value="Genomic_DNA"/>
</dbReference>
<name>A0ACC0USX2_9HYPO</name>
<accession>A0ACC0USX2</accession>
<keyword evidence="2" id="KW-1185">Reference proteome</keyword>
<evidence type="ECO:0000313" key="2">
    <source>
        <dbReference type="Proteomes" id="UP001163324"/>
    </source>
</evidence>
<protein>
    <submittedName>
        <fullName evidence="1">Uncharacterized protein</fullName>
    </submittedName>
</protein>